<feature type="compositionally biased region" description="Polar residues" evidence="1">
    <location>
        <begin position="47"/>
        <end position="57"/>
    </location>
</feature>
<feature type="compositionally biased region" description="Polar residues" evidence="1">
    <location>
        <begin position="128"/>
        <end position="137"/>
    </location>
</feature>
<protein>
    <submittedName>
        <fullName evidence="2">Uncharacterized protein</fullName>
    </submittedName>
</protein>
<comment type="caution">
    <text evidence="2">The sequence shown here is derived from an EMBL/GenBank/DDBJ whole genome shotgun (WGS) entry which is preliminary data.</text>
</comment>
<feature type="compositionally biased region" description="Polar residues" evidence="1">
    <location>
        <begin position="100"/>
        <end position="109"/>
    </location>
</feature>
<feature type="compositionally biased region" description="Basic residues" evidence="1">
    <location>
        <begin position="220"/>
        <end position="232"/>
    </location>
</feature>
<dbReference type="EMBL" id="PGCJ01001016">
    <property type="protein sequence ID" value="PLW11520.1"/>
    <property type="molecule type" value="Genomic_DNA"/>
</dbReference>
<name>A0A2N5SE47_9BASI</name>
<reference evidence="2 3" key="1">
    <citation type="submission" date="2017-11" db="EMBL/GenBank/DDBJ databases">
        <title>De novo assembly and phasing of dikaryotic genomes from two isolates of Puccinia coronata f. sp. avenae, the causal agent of oat crown rust.</title>
        <authorList>
            <person name="Miller M.E."/>
            <person name="Zhang Y."/>
            <person name="Omidvar V."/>
            <person name="Sperschneider J."/>
            <person name="Schwessinger B."/>
            <person name="Raley C."/>
            <person name="Palmer J.M."/>
            <person name="Garnica D."/>
            <person name="Upadhyaya N."/>
            <person name="Rathjen J."/>
            <person name="Taylor J.M."/>
            <person name="Park R.F."/>
            <person name="Dodds P.N."/>
            <person name="Hirsch C.D."/>
            <person name="Kianian S.F."/>
            <person name="Figueroa M."/>
        </authorList>
    </citation>
    <scope>NUCLEOTIDE SEQUENCE [LARGE SCALE GENOMIC DNA]</scope>
    <source>
        <strain evidence="2">12NC29</strain>
    </source>
</reference>
<feature type="region of interest" description="Disordered" evidence="1">
    <location>
        <begin position="193"/>
        <end position="232"/>
    </location>
</feature>
<keyword evidence="3" id="KW-1185">Reference proteome</keyword>
<dbReference type="Proteomes" id="UP000235388">
    <property type="component" value="Unassembled WGS sequence"/>
</dbReference>
<dbReference type="AlphaFoldDB" id="A0A2N5SE47"/>
<feature type="region of interest" description="Disordered" evidence="1">
    <location>
        <begin position="37"/>
        <end position="162"/>
    </location>
</feature>
<evidence type="ECO:0000313" key="2">
    <source>
        <dbReference type="EMBL" id="PLW11520.1"/>
    </source>
</evidence>
<accession>A0A2N5SE47</accession>
<evidence type="ECO:0000313" key="3">
    <source>
        <dbReference type="Proteomes" id="UP000235388"/>
    </source>
</evidence>
<gene>
    <name evidence="2" type="ORF">PCANC_21330</name>
</gene>
<feature type="compositionally biased region" description="Basic and acidic residues" evidence="1">
    <location>
        <begin position="61"/>
        <end position="99"/>
    </location>
</feature>
<evidence type="ECO:0000256" key="1">
    <source>
        <dbReference type="SAM" id="MobiDB-lite"/>
    </source>
</evidence>
<proteinExistence type="predicted"/>
<organism evidence="2 3">
    <name type="scientific">Puccinia coronata f. sp. avenae</name>
    <dbReference type="NCBI Taxonomy" id="200324"/>
    <lineage>
        <taxon>Eukaryota</taxon>
        <taxon>Fungi</taxon>
        <taxon>Dikarya</taxon>
        <taxon>Basidiomycota</taxon>
        <taxon>Pucciniomycotina</taxon>
        <taxon>Pucciniomycetes</taxon>
        <taxon>Pucciniales</taxon>
        <taxon>Pucciniaceae</taxon>
        <taxon>Puccinia</taxon>
    </lineage>
</organism>
<feature type="compositionally biased region" description="Polar residues" evidence="1">
    <location>
        <begin position="206"/>
        <end position="216"/>
    </location>
</feature>
<sequence>MADEESYVDELIQKISRDNPNAPGNLNFKHLKSLLSLSDSDIPCGSPSDQDPINTNLPEIGEDKSIPFHDKPEEKLEIHSEDDNSRDESKHETEHDKPTETNLANNLNKPSKPKKTNEPNETDEPNKESTVLESNPTGREELEEEDPKFTESAMVGTLEQKENGDLFVPEKMESHSAANADKTKMMARLKVIHPSKPTSPQPTPSILPTTDLTSAPKTAKNQRRSARTKAKK</sequence>